<feature type="transmembrane region" description="Helical" evidence="1">
    <location>
        <begin position="281"/>
        <end position="299"/>
    </location>
</feature>
<feature type="transmembrane region" description="Helical" evidence="1">
    <location>
        <begin position="241"/>
        <end position="261"/>
    </location>
</feature>
<protein>
    <recommendedName>
        <fullName evidence="2">DUF7802 domain-containing protein</fullName>
    </recommendedName>
</protein>
<evidence type="ECO:0000259" key="2">
    <source>
        <dbReference type="Pfam" id="PF25085"/>
    </source>
</evidence>
<dbReference type="EMBL" id="CACVKT020006490">
    <property type="protein sequence ID" value="CAC5402197.1"/>
    <property type="molecule type" value="Genomic_DNA"/>
</dbReference>
<evidence type="ECO:0000256" key="1">
    <source>
        <dbReference type="SAM" id="Phobius"/>
    </source>
</evidence>
<feature type="transmembrane region" description="Helical" evidence="1">
    <location>
        <begin position="59"/>
        <end position="78"/>
    </location>
</feature>
<keyword evidence="1" id="KW-0812">Transmembrane</keyword>
<feature type="transmembrane region" description="Helical" evidence="1">
    <location>
        <begin position="129"/>
        <end position="153"/>
    </location>
</feature>
<keyword evidence="1" id="KW-0472">Membrane</keyword>
<dbReference type="InterPro" id="IPR056704">
    <property type="entry name" value="DUF7802"/>
</dbReference>
<keyword evidence="4" id="KW-1185">Reference proteome</keyword>
<dbReference type="PANTHER" id="PTHR35982">
    <property type="entry name" value="AGAP005361-PA"/>
    <property type="match status" value="1"/>
</dbReference>
<accession>A0A6J8D3I4</accession>
<feature type="domain" description="DUF7802" evidence="2">
    <location>
        <begin position="10"/>
        <end position="394"/>
    </location>
</feature>
<dbReference type="Proteomes" id="UP000507470">
    <property type="component" value="Unassembled WGS sequence"/>
</dbReference>
<evidence type="ECO:0000313" key="4">
    <source>
        <dbReference type="Proteomes" id="UP000507470"/>
    </source>
</evidence>
<name>A0A6J8D3I4_MYTCO</name>
<dbReference type="PANTHER" id="PTHR35982:SF1">
    <property type="entry name" value="SPIROCYCLASE, AVEC FAMILY"/>
    <property type="match status" value="1"/>
</dbReference>
<dbReference type="AlphaFoldDB" id="A0A6J8D3I4"/>
<keyword evidence="1" id="KW-1133">Transmembrane helix</keyword>
<organism evidence="3 4">
    <name type="scientific">Mytilus coruscus</name>
    <name type="common">Sea mussel</name>
    <dbReference type="NCBI Taxonomy" id="42192"/>
    <lineage>
        <taxon>Eukaryota</taxon>
        <taxon>Metazoa</taxon>
        <taxon>Spiralia</taxon>
        <taxon>Lophotrochozoa</taxon>
        <taxon>Mollusca</taxon>
        <taxon>Bivalvia</taxon>
        <taxon>Autobranchia</taxon>
        <taxon>Pteriomorphia</taxon>
        <taxon>Mytilida</taxon>
        <taxon>Mytiloidea</taxon>
        <taxon>Mytilidae</taxon>
        <taxon>Mytilinae</taxon>
        <taxon>Mytilus</taxon>
    </lineage>
</organism>
<reference evidence="3 4" key="1">
    <citation type="submission" date="2020-06" db="EMBL/GenBank/DDBJ databases">
        <authorList>
            <person name="Li R."/>
            <person name="Bekaert M."/>
        </authorList>
    </citation>
    <scope>NUCLEOTIDE SEQUENCE [LARGE SCALE GENOMIC DNA]</scope>
    <source>
        <strain evidence="4">wild</strain>
    </source>
</reference>
<feature type="transmembrane region" description="Helical" evidence="1">
    <location>
        <begin position="29"/>
        <end position="47"/>
    </location>
</feature>
<feature type="transmembrane region" description="Helical" evidence="1">
    <location>
        <begin position="173"/>
        <end position="190"/>
    </location>
</feature>
<proteinExistence type="predicted"/>
<dbReference type="OrthoDB" id="188749at2759"/>
<feature type="transmembrane region" description="Helical" evidence="1">
    <location>
        <begin position="375"/>
        <end position="394"/>
    </location>
</feature>
<evidence type="ECO:0000313" key="3">
    <source>
        <dbReference type="EMBL" id="CAC5402197.1"/>
    </source>
</evidence>
<feature type="transmembrane region" description="Helical" evidence="1">
    <location>
        <begin position="210"/>
        <end position="229"/>
    </location>
</feature>
<gene>
    <name evidence="3" type="ORF">MCOR_36181</name>
</gene>
<feature type="transmembrane region" description="Helical" evidence="1">
    <location>
        <begin position="98"/>
        <end position="117"/>
    </location>
</feature>
<dbReference type="Pfam" id="PF25085">
    <property type="entry name" value="DUF7802"/>
    <property type="match status" value="1"/>
</dbReference>
<sequence>MPKHINVSELKGFDWWVQFRDPYDTIEKHASFLGVEIVCFTGTMLTLIHALRNGGRFRWLWLATLLHGITVECVSYFIPDIDNFWHAQGVVTFLGLRLPLYIALIYPYFIYTASVAVSHMRLPWWGEPFAVGVSVVLIDLPYDIMGIKSLWWTWHDTDPNIYDRHYWVPWTSYYFHATFACGFTLVFHGIRKLLDNQTEKWVSSSFSKELLTCVLTGLLGMPLGVLQFLPIYHPLHDTNKLHSEVCVALLFAVYVMIIWSADRSKSESKPTDRKNKYRSEILLHLILHYGFYIILVFISKPENNVVTGLHEPVGACQETVPVYTAFGHVLAKNKYLCLDHYDEAIFDFHCVKNLPKPGTDYYTICGTKFPNHAEYIAVICGVCTFGFFWFFQIMTQSYSLPRTTPKKVKQN</sequence>